<sequence>MRFLLFLNFLGAAVAVPCDYNDDRIVGGNACQKGSVPYQVFLNSGNFCGGVLITEQWVMSAAQCYNSQIQVRLGEHDISVQEQTEQIINAEKIIRHDQYNSESSDNNIMLIKLASPARLNNFVATIPLPTGCPEDGISCLISGWGNTLSSGSAEDGLDITEPKVAIFAPSQKEIKEKKKATLKLDPAEMSLYILMRPPSYFCILRLDCTGRLYQKTTFQQHPPCGMIFHYPQRNCVSWLCTNDQTLSLSFPNPFPVEKQPQDFVQKSVFSALVLNLGDLGGALPTKTRFRDVIASFPGLLDKTILIRQTSAVKKQEAAEGRDRQESEFWSSFQRLCSGASTQYFGEGTRLTVLEDGLNITEPEVAIFAPSQKEIKEKKKATLVCVATGFYPDHIKVTWKVNGGERTEGVGTDEHATRDNQTKMYSLTSRLRIPSQEWFNPKNNFQCLVSFYGKDPTPKRYPKAIQGVAGCSVTEELYQRSSRTGYFVYLMLFFKSILYGLFVMGLILRSKKMH</sequence>
<dbReference type="InterPro" id="IPR003597">
    <property type="entry name" value="Ig_C1-set"/>
</dbReference>
<dbReference type="eggNOG" id="KOG3627">
    <property type="taxonomic scope" value="Eukaryota"/>
</dbReference>
<evidence type="ECO:0000256" key="2">
    <source>
        <dbReference type="ARBA" id="ARBA00022525"/>
    </source>
</evidence>
<dbReference type="PRINTS" id="PR00722">
    <property type="entry name" value="CHYMOTRYPSIN"/>
</dbReference>
<dbReference type="STRING" id="8496.A0A151NL24"/>
<dbReference type="InterPro" id="IPR013783">
    <property type="entry name" value="Ig-like_fold"/>
</dbReference>
<dbReference type="SUPFAM" id="SSF50494">
    <property type="entry name" value="Trypsin-like serine proteases"/>
    <property type="match status" value="1"/>
</dbReference>
<dbReference type="GO" id="GO:0004252">
    <property type="term" value="F:serine-type endopeptidase activity"/>
    <property type="evidence" value="ECO:0007669"/>
    <property type="project" value="InterPro"/>
</dbReference>
<gene>
    <name evidence="11" type="ORF">Y1Q_0015248</name>
</gene>
<feature type="domain" description="Ig-like" evidence="10">
    <location>
        <begin position="362"/>
        <end position="465"/>
    </location>
</feature>
<dbReference type="Proteomes" id="UP000050525">
    <property type="component" value="Unassembled WGS sequence"/>
</dbReference>
<dbReference type="InterPro" id="IPR001314">
    <property type="entry name" value="Peptidase_S1A"/>
</dbReference>
<proteinExistence type="predicted"/>
<dbReference type="PROSITE" id="PS50835">
    <property type="entry name" value="IG_LIKE"/>
    <property type="match status" value="1"/>
</dbReference>
<dbReference type="CDD" id="cd00190">
    <property type="entry name" value="Tryp_SPc"/>
    <property type="match status" value="1"/>
</dbReference>
<feature type="signal peptide" evidence="8">
    <location>
        <begin position="1"/>
        <end position="15"/>
    </location>
</feature>
<keyword evidence="12" id="KW-1185">Reference proteome</keyword>
<dbReference type="InterPro" id="IPR009003">
    <property type="entry name" value="Peptidase_S1_PA"/>
</dbReference>
<dbReference type="InterPro" id="IPR007110">
    <property type="entry name" value="Ig-like_dom"/>
</dbReference>
<dbReference type="InterPro" id="IPR036179">
    <property type="entry name" value="Ig-like_dom_sf"/>
</dbReference>
<evidence type="ECO:0000313" key="11">
    <source>
        <dbReference type="EMBL" id="KYO37506.1"/>
    </source>
</evidence>
<keyword evidence="3" id="KW-0645">Protease</keyword>
<dbReference type="PROSITE" id="PS50240">
    <property type="entry name" value="TRYPSIN_DOM"/>
    <property type="match status" value="1"/>
</dbReference>
<comment type="caution">
    <text evidence="11">The sequence shown here is derived from an EMBL/GenBank/DDBJ whole genome shotgun (WGS) entry which is preliminary data.</text>
</comment>
<keyword evidence="7" id="KW-1133">Transmembrane helix</keyword>
<keyword evidence="2" id="KW-0964">Secreted</keyword>
<dbReference type="Pfam" id="PF07654">
    <property type="entry name" value="C1-set"/>
    <property type="match status" value="1"/>
</dbReference>
<dbReference type="InterPro" id="IPR050127">
    <property type="entry name" value="Serine_Proteases_S1"/>
</dbReference>
<evidence type="ECO:0000313" key="12">
    <source>
        <dbReference type="Proteomes" id="UP000050525"/>
    </source>
</evidence>
<dbReference type="FunFam" id="2.40.10.10:FF:000166">
    <property type="entry name" value="Trypsin"/>
    <property type="match status" value="1"/>
</dbReference>
<dbReference type="GO" id="GO:0005615">
    <property type="term" value="C:extracellular space"/>
    <property type="evidence" value="ECO:0007669"/>
    <property type="project" value="TreeGrafter"/>
</dbReference>
<dbReference type="EMBL" id="AKHW03002692">
    <property type="protein sequence ID" value="KYO37506.1"/>
    <property type="molecule type" value="Genomic_DNA"/>
</dbReference>
<dbReference type="GO" id="GO:0006508">
    <property type="term" value="P:proteolysis"/>
    <property type="evidence" value="ECO:0007669"/>
    <property type="project" value="UniProtKB-KW"/>
</dbReference>
<evidence type="ECO:0000256" key="5">
    <source>
        <dbReference type="ARBA" id="ARBA00022825"/>
    </source>
</evidence>
<accession>A0A151NL24</accession>
<evidence type="ECO:0000259" key="10">
    <source>
        <dbReference type="PROSITE" id="PS50835"/>
    </source>
</evidence>
<evidence type="ECO:0000256" key="6">
    <source>
        <dbReference type="ARBA" id="ARBA00023157"/>
    </source>
</evidence>
<feature type="transmembrane region" description="Helical" evidence="7">
    <location>
        <begin position="485"/>
        <end position="507"/>
    </location>
</feature>
<dbReference type="Gene3D" id="2.40.10.10">
    <property type="entry name" value="Trypsin-like serine proteases"/>
    <property type="match status" value="2"/>
</dbReference>
<evidence type="ECO:0000256" key="7">
    <source>
        <dbReference type="SAM" id="Phobius"/>
    </source>
</evidence>
<evidence type="ECO:0008006" key="13">
    <source>
        <dbReference type="Google" id="ProtNLM"/>
    </source>
</evidence>
<dbReference type="CDD" id="cd05769">
    <property type="entry name" value="IgC1_TCR_beta"/>
    <property type="match status" value="1"/>
</dbReference>
<protein>
    <recommendedName>
        <fullName evidence="13">Ig-like domain-containing protein</fullName>
    </recommendedName>
</protein>
<dbReference type="Pfam" id="PF00089">
    <property type="entry name" value="Trypsin"/>
    <property type="match status" value="1"/>
</dbReference>
<reference evidence="11 12" key="1">
    <citation type="journal article" date="2012" name="Genome Biol.">
        <title>Sequencing three crocodilian genomes to illuminate the evolution of archosaurs and amniotes.</title>
        <authorList>
            <person name="St John J.A."/>
            <person name="Braun E.L."/>
            <person name="Isberg S.R."/>
            <person name="Miles L.G."/>
            <person name="Chong A.Y."/>
            <person name="Gongora J."/>
            <person name="Dalzell P."/>
            <person name="Moran C."/>
            <person name="Bed'hom B."/>
            <person name="Abzhanov A."/>
            <person name="Burgess S.C."/>
            <person name="Cooksey A.M."/>
            <person name="Castoe T.A."/>
            <person name="Crawford N.G."/>
            <person name="Densmore L.D."/>
            <person name="Drew J.C."/>
            <person name="Edwards S.V."/>
            <person name="Faircloth B.C."/>
            <person name="Fujita M.K."/>
            <person name="Greenwold M.J."/>
            <person name="Hoffmann F.G."/>
            <person name="Howard J.M."/>
            <person name="Iguchi T."/>
            <person name="Janes D.E."/>
            <person name="Khan S.Y."/>
            <person name="Kohno S."/>
            <person name="de Koning A.J."/>
            <person name="Lance S.L."/>
            <person name="McCarthy F.M."/>
            <person name="McCormack J.E."/>
            <person name="Merchant M.E."/>
            <person name="Peterson D.G."/>
            <person name="Pollock D.D."/>
            <person name="Pourmand N."/>
            <person name="Raney B.J."/>
            <person name="Roessler K.A."/>
            <person name="Sanford J.R."/>
            <person name="Sawyer R.H."/>
            <person name="Schmidt C.J."/>
            <person name="Triplett E.W."/>
            <person name="Tuberville T.D."/>
            <person name="Venegas-Anaya M."/>
            <person name="Howard J.T."/>
            <person name="Jarvis E.D."/>
            <person name="Guillette L.J.Jr."/>
            <person name="Glenn T.C."/>
            <person name="Green R.E."/>
            <person name="Ray D.A."/>
        </authorList>
    </citation>
    <scope>NUCLEOTIDE SEQUENCE [LARGE SCALE GENOMIC DNA]</scope>
    <source>
        <strain evidence="11">KSC_2009_1</strain>
    </source>
</reference>
<evidence type="ECO:0000256" key="3">
    <source>
        <dbReference type="ARBA" id="ARBA00022670"/>
    </source>
</evidence>
<feature type="domain" description="Peptidase S1" evidence="9">
    <location>
        <begin position="25"/>
        <end position="329"/>
    </location>
</feature>
<dbReference type="FunFam" id="2.60.40.10:FF:000283">
    <property type="entry name" value="Immunoglobulin kappa constant"/>
    <property type="match status" value="1"/>
</dbReference>
<keyword evidence="6" id="KW-1015">Disulfide bond</keyword>
<dbReference type="InterPro" id="IPR043504">
    <property type="entry name" value="Peptidase_S1_PA_chymotrypsin"/>
</dbReference>
<dbReference type="SMART" id="SM00407">
    <property type="entry name" value="IGc1"/>
    <property type="match status" value="1"/>
</dbReference>
<name>A0A151NL24_ALLMI</name>
<dbReference type="InterPro" id="IPR001254">
    <property type="entry name" value="Trypsin_dom"/>
</dbReference>
<evidence type="ECO:0000259" key="9">
    <source>
        <dbReference type="PROSITE" id="PS50240"/>
    </source>
</evidence>
<dbReference type="AlphaFoldDB" id="A0A151NL24"/>
<dbReference type="PANTHER" id="PTHR24264">
    <property type="entry name" value="TRYPSIN-RELATED"/>
    <property type="match status" value="1"/>
</dbReference>
<dbReference type="SMART" id="SM00020">
    <property type="entry name" value="Tryp_SPc"/>
    <property type="match status" value="1"/>
</dbReference>
<keyword evidence="5" id="KW-0720">Serine protease</keyword>
<keyword evidence="7" id="KW-0812">Transmembrane</keyword>
<dbReference type="Gene3D" id="2.60.40.10">
    <property type="entry name" value="Immunoglobulins"/>
    <property type="match status" value="1"/>
</dbReference>
<keyword evidence="4" id="KW-0378">Hydrolase</keyword>
<dbReference type="PANTHER" id="PTHR24264:SF15">
    <property type="entry name" value="RIKEN CDNA 2210010C04 GENE"/>
    <property type="match status" value="1"/>
</dbReference>
<evidence type="ECO:0000256" key="4">
    <source>
        <dbReference type="ARBA" id="ARBA00022801"/>
    </source>
</evidence>
<keyword evidence="7" id="KW-0472">Membrane</keyword>
<feature type="chain" id="PRO_5012791492" description="Ig-like domain-containing protein" evidence="8">
    <location>
        <begin position="16"/>
        <end position="513"/>
    </location>
</feature>
<comment type="subcellular location">
    <subcellularLocation>
        <location evidence="1">Secreted</location>
    </subcellularLocation>
</comment>
<evidence type="ECO:0000256" key="1">
    <source>
        <dbReference type="ARBA" id="ARBA00004613"/>
    </source>
</evidence>
<evidence type="ECO:0000256" key="8">
    <source>
        <dbReference type="SAM" id="SignalP"/>
    </source>
</evidence>
<keyword evidence="8" id="KW-0732">Signal</keyword>
<organism evidence="11 12">
    <name type="scientific">Alligator mississippiensis</name>
    <name type="common">American alligator</name>
    <dbReference type="NCBI Taxonomy" id="8496"/>
    <lineage>
        <taxon>Eukaryota</taxon>
        <taxon>Metazoa</taxon>
        <taxon>Chordata</taxon>
        <taxon>Craniata</taxon>
        <taxon>Vertebrata</taxon>
        <taxon>Euteleostomi</taxon>
        <taxon>Archelosauria</taxon>
        <taxon>Archosauria</taxon>
        <taxon>Crocodylia</taxon>
        <taxon>Alligatoridae</taxon>
        <taxon>Alligatorinae</taxon>
        <taxon>Alligator</taxon>
    </lineage>
</organism>
<dbReference type="SUPFAM" id="SSF48726">
    <property type="entry name" value="Immunoglobulin"/>
    <property type="match status" value="1"/>
</dbReference>